<dbReference type="Pfam" id="PF04565">
    <property type="entry name" value="RNA_pol_Rpb2_3"/>
    <property type="match status" value="1"/>
</dbReference>
<dbReference type="InterPro" id="IPR007121">
    <property type="entry name" value="RNA_pol_bsu_CS"/>
</dbReference>
<evidence type="ECO:0000256" key="11">
    <source>
        <dbReference type="ARBA" id="ARBA00048552"/>
    </source>
</evidence>
<feature type="region of interest" description="Disordered" evidence="13">
    <location>
        <begin position="849"/>
        <end position="890"/>
    </location>
</feature>
<dbReference type="GO" id="GO:0046872">
    <property type="term" value="F:metal ion binding"/>
    <property type="evidence" value="ECO:0007669"/>
    <property type="project" value="UniProtKB-KW"/>
</dbReference>
<feature type="domain" description="RNA polymerase Rpb2" evidence="20">
    <location>
        <begin position="654"/>
        <end position="708"/>
    </location>
</feature>
<dbReference type="FunFam" id="3.90.1100.10:FF:000005">
    <property type="entry name" value="DNA-directed RNA polymerase subunit beta"/>
    <property type="match status" value="1"/>
</dbReference>
<dbReference type="NCBIfam" id="NF007175">
    <property type="entry name" value="PRK09606.1"/>
    <property type="match status" value="1"/>
</dbReference>
<dbReference type="Pfam" id="PF04563">
    <property type="entry name" value="RNA_pol_Rpb2_1"/>
    <property type="match status" value="1"/>
</dbReference>
<dbReference type="InterPro" id="IPR015712">
    <property type="entry name" value="DNA-dir_RNA_pol_su2"/>
</dbReference>
<dbReference type="InterPro" id="IPR007645">
    <property type="entry name" value="RNA_pol_Rpb2_3"/>
</dbReference>
<dbReference type="GO" id="GO:0003899">
    <property type="term" value="F:DNA-directed RNA polymerase activity"/>
    <property type="evidence" value="ECO:0007669"/>
    <property type="project" value="UniProtKB-EC"/>
</dbReference>
<evidence type="ECO:0000256" key="7">
    <source>
        <dbReference type="ARBA" id="ARBA00022723"/>
    </source>
</evidence>
<dbReference type="InterPro" id="IPR037033">
    <property type="entry name" value="DNA-dir_RNAP_su2_hyb_sf"/>
</dbReference>
<dbReference type="Gene3D" id="3.90.1110.10">
    <property type="entry name" value="RNA polymerase Rpb2, domain 2"/>
    <property type="match status" value="1"/>
</dbReference>
<dbReference type="FunFam" id="2.40.50.150:FF:000002">
    <property type="entry name" value="DNA-directed RNA polymerase subunit beta"/>
    <property type="match status" value="1"/>
</dbReference>
<dbReference type="Pfam" id="PF04561">
    <property type="entry name" value="RNA_pol_Rpb2_2"/>
    <property type="match status" value="1"/>
</dbReference>
<dbReference type="InterPro" id="IPR007642">
    <property type="entry name" value="RNA_pol_Rpb2_2"/>
</dbReference>
<dbReference type="FunFam" id="3.90.1110.10:FF:000005">
    <property type="entry name" value="DNA-directed RNA polymerase subunit beta"/>
    <property type="match status" value="1"/>
</dbReference>
<evidence type="ECO:0000259" key="17">
    <source>
        <dbReference type="Pfam" id="PF04563"/>
    </source>
</evidence>
<comment type="subcellular location">
    <subcellularLocation>
        <location evidence="2">Plastid</location>
    </subcellularLocation>
</comment>
<keyword evidence="9 12" id="KW-0804">Transcription</keyword>
<dbReference type="InterPro" id="IPR014724">
    <property type="entry name" value="RNA_pol_RPB2_OB-fold"/>
</dbReference>
<dbReference type="PROSITE" id="PS01166">
    <property type="entry name" value="RNA_POL_BETA"/>
    <property type="match status" value="1"/>
</dbReference>
<dbReference type="CDD" id="cd00653">
    <property type="entry name" value="RNA_pol_B_RPB2"/>
    <property type="match status" value="1"/>
</dbReference>
<name>A0A9D4TR89_CHLVU</name>
<dbReference type="FunFam" id="3.90.1070.20:FF:000001">
    <property type="entry name" value="DNA-directed RNA polymerase subunit beta"/>
    <property type="match status" value="1"/>
</dbReference>
<comment type="subunit">
    <text evidence="10">In plastids the minimal PEP RNA polymerase catalytic core is composed of four subunits: alpha, beta, beta', and beta''. When a (nuclear-encoded) sigma factor is associated with the core the holoenzyme is formed, which can initiate transcription.</text>
</comment>
<evidence type="ECO:0000256" key="1">
    <source>
        <dbReference type="ARBA" id="ARBA00004026"/>
    </source>
</evidence>
<proteinExistence type="inferred from homology"/>
<dbReference type="InterPro" id="IPR007120">
    <property type="entry name" value="DNA-dir_RNAP_su2_dom"/>
</dbReference>
<reference evidence="21" key="1">
    <citation type="journal article" date="2019" name="Plant J.">
        <title>Chlorella vulgaris genome assembly and annotation reveals the molecular basis for metabolic acclimation to high light conditions.</title>
        <authorList>
            <person name="Cecchin M."/>
            <person name="Marcolungo L."/>
            <person name="Rossato M."/>
            <person name="Girolomoni L."/>
            <person name="Cosentino E."/>
            <person name="Cuine S."/>
            <person name="Li-Beisson Y."/>
            <person name="Delledonne M."/>
            <person name="Ballottari M."/>
        </authorList>
    </citation>
    <scope>NUCLEOTIDE SEQUENCE</scope>
    <source>
        <strain evidence="21">211/11P</strain>
    </source>
</reference>
<keyword evidence="4 12" id="KW-0240">DNA-directed RNA polymerase</keyword>
<feature type="domain" description="DNA-directed RNA polymerase subunit 2 hybrid-binding" evidence="14">
    <location>
        <begin position="715"/>
        <end position="1084"/>
    </location>
</feature>
<sequence length="1572" mass="175577">MYGLEDDGPVQALGIEEAEIDENDAWAVISAYFEEKGLVRQQLDSFNDFINTSLQEIVDENNLITVIPQSQHVPGVQVENDMEKKYEVEFGQIYLSKPVFIEADGETAVLFPKEARLRNITYAAPLYVDLERRDKVVHPDGSEEVEETPYPKVFLGEVPIMLRSDYCNLNSKSERDLCDLGECPYDQGGYFVINGSEKVLIAQERMANNHVYVFRKSQPSKYAYVAECRSVVEGSTRTVSTMQAKMLSRAGQKGAGQCIRASIPYVRADIPILIIFRALGFVADKDILEHIVYDFDDTAMMEALRPSIEEAFPIQSQEVALDYIGKRGSTIGATRDARIQYARELLQKELLPHIGMEEFCETKKAYFFGYVVHRLLLVSLGRREEDDRDHYGNKRLDLGGPLLANLFRQLFRKLSKDVRGYVQKCVDKGKEINLTSAVNKDTITRGLRYSLATGNWGVVGVGEVRPGVSQVLNRLTYASTLSHLRRINSPIGREGKIAKPRQLHNSQWGMICPAETPEGQACGLVKNLALMTYISVGCASNPVLDFLQEWATEDLEEISPAVIPKATKIFVNGVWVGIHRDPQTLVETLRAMRRQVDISTEVGVVHDIRLQELRLYTDYGRCCRPLFIVEDQAIKVKKRDIINLQNRDETGFTWQSMIEAGYIEYVDVEEEETTMIAMFINDLRLARTAENAATSSNIALYTHCEIHPAMILGVCASIVPFPDHNQSPRNTYQSAMGKQAMGMYVTNYQVRMDTQGYVLYYPQKPLVTTRNMEYLHFRELPAGINTIVAIACYSGYNQEDSTMMNQSSVDRGIFRSIFYRSYKTEEKKQGSLVQESIERPNREITAGTRHGTYDKLDDDGIAPPGTRVSGDDIVIGKTSPIPDDGSGMPQRYSKKDASTALRHSESGMIDSVLVTTGADGQRFVKMRVRSIRIPQVGDKFASRHGQKGTIGITYTQEDMPFSMEGISPDLIINPHAIPSRMTIGHLVEALMSKVAACMGKEGDATPFTSVTVDNISAALHRCGYQSRGWEVMYNGHTGRQLQAQIFLNPTYYQRLKHMVDDKIHSRGRGPVQILTRQPVEGRARDGGLRFGEMERDCIISHGAAAFLKERLYDQSDAYRVHICSSCGLIAVANLKKNQFYCTACKNTTGIVQLRKGIVSDGGDTSRSRRFLAKLLRGEAVTVVAIGGSITWGQGSTKGSNLDWSSRLFAWLRASFPAANHTLLNRGVYATPSSYMSLCVSWHVPPDADLVIVEYNINDGTGKADEARTAHERLLRQLLVYPKRPAVIELLFYRRPDNFTNEVSPYRYHGDDEMGVLAEYYHLPLLSCRALMWDLTTVPNPRPEHMWEAWTADSSHPNDVGHGYLADMVSTFLTQMMDDLDRHPFEAADDEAAAAELVPPMYRGNYPAKSNACLMGSHFKPLAVTTNGFAWIDEGTADKPKQGWVATTRGSVLEFVVATDVVPGTGSGSASVAAAIVYLSSYEHMGQAEVSCVEGCTCQSKTLNGHVVGRGTQQSIMLIEPSRAARCRLRVKVLSDTSSGEHKVKINGIIVSERSGWLARQDLEIEPLRVYET</sequence>
<keyword evidence="5 12" id="KW-0808">Transferase</keyword>
<feature type="domain" description="RNA polymerase Rpb2" evidence="19">
    <location>
        <begin position="569"/>
        <end position="630"/>
    </location>
</feature>
<dbReference type="GO" id="GO:0032549">
    <property type="term" value="F:ribonucleoside binding"/>
    <property type="evidence" value="ECO:0007669"/>
    <property type="project" value="InterPro"/>
</dbReference>
<dbReference type="FunFam" id="3.90.1100.10:FF:000003">
    <property type="entry name" value="DNA-directed RNA polymerase subunit beta"/>
    <property type="match status" value="1"/>
</dbReference>
<dbReference type="Gene3D" id="3.90.1800.10">
    <property type="entry name" value="RNA polymerase alpha subunit dimerisation domain"/>
    <property type="match status" value="1"/>
</dbReference>
<feature type="domain" description="RNA polymerase Rpb2" evidence="18">
    <location>
        <begin position="470"/>
        <end position="534"/>
    </location>
</feature>
<dbReference type="GO" id="GO:0003677">
    <property type="term" value="F:DNA binding"/>
    <property type="evidence" value="ECO:0007669"/>
    <property type="project" value="InterPro"/>
</dbReference>
<evidence type="ECO:0000256" key="6">
    <source>
        <dbReference type="ARBA" id="ARBA00022695"/>
    </source>
</evidence>
<dbReference type="Proteomes" id="UP001055712">
    <property type="component" value="Unassembled WGS sequence"/>
</dbReference>
<dbReference type="Gene3D" id="2.40.270.10">
    <property type="entry name" value="DNA-directed RNA polymerase, subunit 2, domain 6"/>
    <property type="match status" value="1"/>
</dbReference>
<accession>A0A9D4TR89</accession>
<evidence type="ECO:0000256" key="13">
    <source>
        <dbReference type="SAM" id="MobiDB-lite"/>
    </source>
</evidence>
<dbReference type="InterPro" id="IPR007641">
    <property type="entry name" value="RNA_pol_Rpb2_7"/>
</dbReference>
<dbReference type="OrthoDB" id="10248617at2759"/>
<dbReference type="Pfam" id="PF04560">
    <property type="entry name" value="RNA_pol_Rpb2_7"/>
    <property type="match status" value="1"/>
</dbReference>
<dbReference type="Pfam" id="PF04567">
    <property type="entry name" value="RNA_pol_Rpb2_5"/>
    <property type="match status" value="1"/>
</dbReference>
<dbReference type="EMBL" id="SIDB01000005">
    <property type="protein sequence ID" value="KAI3432345.1"/>
    <property type="molecule type" value="Genomic_DNA"/>
</dbReference>
<keyword evidence="7" id="KW-0479">Metal-binding</keyword>
<keyword evidence="22" id="KW-1185">Reference proteome</keyword>
<evidence type="ECO:0000259" key="15">
    <source>
        <dbReference type="Pfam" id="PF04560"/>
    </source>
</evidence>
<protein>
    <recommendedName>
        <fullName evidence="12">DNA-directed RNA polymerase subunit beta</fullName>
        <ecNumber evidence="12">2.7.7.6</ecNumber>
    </recommendedName>
</protein>
<dbReference type="InterPro" id="IPR036514">
    <property type="entry name" value="SGNH_hydro_sf"/>
</dbReference>
<evidence type="ECO:0000256" key="4">
    <source>
        <dbReference type="ARBA" id="ARBA00022478"/>
    </source>
</evidence>
<keyword evidence="6 12" id="KW-0548">Nucleotidyltransferase</keyword>
<dbReference type="GO" id="GO:0009536">
    <property type="term" value="C:plastid"/>
    <property type="evidence" value="ECO:0007669"/>
    <property type="project" value="UniProtKB-SubCell"/>
</dbReference>
<dbReference type="GO" id="GO:0006351">
    <property type="term" value="P:DNA-templated transcription"/>
    <property type="evidence" value="ECO:0007669"/>
    <property type="project" value="InterPro"/>
</dbReference>
<dbReference type="InterPro" id="IPR007646">
    <property type="entry name" value="RNA_pol_Rpb2_4"/>
</dbReference>
<evidence type="ECO:0000313" key="21">
    <source>
        <dbReference type="EMBL" id="KAI3432345.1"/>
    </source>
</evidence>
<dbReference type="GO" id="GO:0031047">
    <property type="term" value="P:regulatory ncRNA-mediated gene silencing"/>
    <property type="evidence" value="ECO:0007669"/>
    <property type="project" value="UniProtKB-ARBA"/>
</dbReference>
<organism evidence="21 22">
    <name type="scientific">Chlorella vulgaris</name>
    <name type="common">Green alga</name>
    <dbReference type="NCBI Taxonomy" id="3077"/>
    <lineage>
        <taxon>Eukaryota</taxon>
        <taxon>Viridiplantae</taxon>
        <taxon>Chlorophyta</taxon>
        <taxon>core chlorophytes</taxon>
        <taxon>Trebouxiophyceae</taxon>
        <taxon>Chlorellales</taxon>
        <taxon>Chlorellaceae</taxon>
        <taxon>Chlorella clade</taxon>
        <taxon>Chlorella</taxon>
    </lineage>
</organism>
<dbReference type="InterPro" id="IPR037034">
    <property type="entry name" value="RNA_pol_Rpb2_2_sf"/>
</dbReference>
<evidence type="ECO:0000256" key="3">
    <source>
        <dbReference type="ARBA" id="ARBA00006835"/>
    </source>
</evidence>
<evidence type="ECO:0000256" key="9">
    <source>
        <dbReference type="ARBA" id="ARBA00023163"/>
    </source>
</evidence>
<feature type="domain" description="RNA polymerase beta subunit protrusion" evidence="17">
    <location>
        <begin position="37"/>
        <end position="445"/>
    </location>
</feature>
<dbReference type="SUPFAM" id="SSF64484">
    <property type="entry name" value="beta and beta-prime subunits of DNA dependent RNA-polymerase"/>
    <property type="match status" value="1"/>
</dbReference>
<evidence type="ECO:0000256" key="8">
    <source>
        <dbReference type="ARBA" id="ARBA00022833"/>
    </source>
</evidence>
<gene>
    <name evidence="21" type="ORF">D9Q98_003902</name>
</gene>
<dbReference type="GO" id="GO:0005665">
    <property type="term" value="C:RNA polymerase II, core complex"/>
    <property type="evidence" value="ECO:0007669"/>
    <property type="project" value="UniProtKB-ARBA"/>
</dbReference>
<dbReference type="Gene3D" id="2.40.50.150">
    <property type="match status" value="1"/>
</dbReference>
<dbReference type="CDD" id="cd00229">
    <property type="entry name" value="SGNH_hydrolase"/>
    <property type="match status" value="1"/>
</dbReference>
<comment type="function">
    <text evidence="1 12">DNA-dependent RNA polymerase catalyzes the transcription of DNA into RNA using the four ribonucleoside triphosphates as substrates.</text>
</comment>
<dbReference type="Pfam" id="PF00562">
    <property type="entry name" value="RNA_pol_Rpb2_6"/>
    <property type="match status" value="1"/>
</dbReference>
<feature type="domain" description="RNA polymerase Rpb2" evidence="16">
    <location>
        <begin position="207"/>
        <end position="397"/>
    </location>
</feature>
<dbReference type="Pfam" id="PF04566">
    <property type="entry name" value="RNA_pol_Rpb2_4"/>
    <property type="match status" value="1"/>
</dbReference>
<evidence type="ECO:0000256" key="2">
    <source>
        <dbReference type="ARBA" id="ARBA00004474"/>
    </source>
</evidence>
<evidence type="ECO:0000259" key="16">
    <source>
        <dbReference type="Pfam" id="PF04561"/>
    </source>
</evidence>
<dbReference type="PANTHER" id="PTHR20856">
    <property type="entry name" value="DNA-DIRECTED RNA POLYMERASE I SUBUNIT 2"/>
    <property type="match status" value="1"/>
</dbReference>
<evidence type="ECO:0000259" key="14">
    <source>
        <dbReference type="Pfam" id="PF00562"/>
    </source>
</evidence>
<evidence type="ECO:0000259" key="20">
    <source>
        <dbReference type="Pfam" id="PF04567"/>
    </source>
</evidence>
<evidence type="ECO:0000313" key="22">
    <source>
        <dbReference type="Proteomes" id="UP001055712"/>
    </source>
</evidence>
<evidence type="ECO:0000259" key="19">
    <source>
        <dbReference type="Pfam" id="PF04566"/>
    </source>
</evidence>
<dbReference type="InterPro" id="IPR007644">
    <property type="entry name" value="RNA_pol_bsu_protrusion"/>
</dbReference>
<dbReference type="Gene3D" id="3.40.50.1110">
    <property type="entry name" value="SGNH hydrolase"/>
    <property type="match status" value="1"/>
</dbReference>
<evidence type="ECO:0000256" key="12">
    <source>
        <dbReference type="RuleBase" id="RU363031"/>
    </source>
</evidence>
<dbReference type="InterPro" id="IPR007647">
    <property type="entry name" value="RNA_pol_Rpb2_5"/>
</dbReference>
<dbReference type="Gene3D" id="3.90.1070.20">
    <property type="match status" value="1"/>
</dbReference>
<dbReference type="SUPFAM" id="SSF52266">
    <property type="entry name" value="SGNH hydrolase"/>
    <property type="match status" value="1"/>
</dbReference>
<dbReference type="EC" id="2.7.7.6" evidence="12"/>
<evidence type="ECO:0000259" key="18">
    <source>
        <dbReference type="Pfam" id="PF04565"/>
    </source>
</evidence>
<feature type="domain" description="RNA polymerase Rpb2" evidence="15">
    <location>
        <begin position="1086"/>
        <end position="1152"/>
    </location>
</feature>
<reference evidence="21" key="2">
    <citation type="submission" date="2020-11" db="EMBL/GenBank/DDBJ databases">
        <authorList>
            <person name="Cecchin M."/>
            <person name="Marcolungo L."/>
            <person name="Rossato M."/>
            <person name="Girolomoni L."/>
            <person name="Cosentino E."/>
            <person name="Cuine S."/>
            <person name="Li-Beisson Y."/>
            <person name="Delledonne M."/>
            <person name="Ballottari M."/>
        </authorList>
    </citation>
    <scope>NUCLEOTIDE SEQUENCE</scope>
    <source>
        <strain evidence="21">211/11P</strain>
        <tissue evidence="21">Whole cell</tissue>
    </source>
</reference>
<comment type="catalytic activity">
    <reaction evidence="11 12">
        <text>RNA(n) + a ribonucleoside 5'-triphosphate = RNA(n+1) + diphosphate</text>
        <dbReference type="Rhea" id="RHEA:21248"/>
        <dbReference type="Rhea" id="RHEA-COMP:14527"/>
        <dbReference type="Rhea" id="RHEA-COMP:17342"/>
        <dbReference type="ChEBI" id="CHEBI:33019"/>
        <dbReference type="ChEBI" id="CHEBI:61557"/>
        <dbReference type="ChEBI" id="CHEBI:140395"/>
        <dbReference type="EC" id="2.7.7.6"/>
    </reaction>
</comment>
<comment type="caution">
    <text evidence="21">The sequence shown here is derived from an EMBL/GenBank/DDBJ whole genome shotgun (WGS) entry which is preliminary data.</text>
</comment>
<keyword evidence="8" id="KW-0862">Zinc</keyword>
<evidence type="ECO:0000256" key="10">
    <source>
        <dbReference type="ARBA" id="ARBA00026088"/>
    </source>
</evidence>
<comment type="similarity">
    <text evidence="3 12">Belongs to the RNA polymerase beta chain family.</text>
</comment>
<evidence type="ECO:0000256" key="5">
    <source>
        <dbReference type="ARBA" id="ARBA00022679"/>
    </source>
</evidence>